<dbReference type="PANTHER" id="PTHR43877">
    <property type="entry name" value="AMINOALKYLPHOSPHONATE N-ACETYLTRANSFERASE-RELATED-RELATED"/>
    <property type="match status" value="1"/>
</dbReference>
<dbReference type="InterPro" id="IPR016181">
    <property type="entry name" value="Acyl_CoA_acyltransferase"/>
</dbReference>
<evidence type="ECO:0000256" key="1">
    <source>
        <dbReference type="ARBA" id="ARBA00022679"/>
    </source>
</evidence>
<name>A0A934NIS8_9BACT</name>
<sequence length="152" mass="16770">MAMPRKPVEIRDVDLEATLDLRTRVLRSHIPTVAASSPEDHLPQTWHLGAFRDGRLVGVISGFPQEQGARPGAPAERFRFMAVELAEQGRGAGRALLAEVTARARHRGTRLLWANARDSALDFYRRLGFEVVGEGFSDSVSGLPHHVVVLEL</sequence>
<dbReference type="Gene3D" id="3.40.630.30">
    <property type="match status" value="1"/>
</dbReference>
<dbReference type="GO" id="GO:0016747">
    <property type="term" value="F:acyltransferase activity, transferring groups other than amino-acyl groups"/>
    <property type="evidence" value="ECO:0007669"/>
    <property type="project" value="InterPro"/>
</dbReference>
<evidence type="ECO:0000313" key="5">
    <source>
        <dbReference type="Proteomes" id="UP000614410"/>
    </source>
</evidence>
<proteinExistence type="predicted"/>
<evidence type="ECO:0000256" key="2">
    <source>
        <dbReference type="ARBA" id="ARBA00023315"/>
    </source>
</evidence>
<reference evidence="4 5" key="1">
    <citation type="submission" date="2020-10" db="EMBL/GenBank/DDBJ databases">
        <title>Ca. Dormibacterota MAGs.</title>
        <authorList>
            <person name="Montgomery K."/>
        </authorList>
    </citation>
    <scope>NUCLEOTIDE SEQUENCE [LARGE SCALE GENOMIC DNA]</scope>
    <source>
        <strain evidence="4">Mitchell_Peninsula_5</strain>
    </source>
</reference>
<comment type="caution">
    <text evidence="4">The sequence shown here is derived from an EMBL/GenBank/DDBJ whole genome shotgun (WGS) entry which is preliminary data.</text>
</comment>
<dbReference type="InterPro" id="IPR050832">
    <property type="entry name" value="Bact_Acetyltransf"/>
</dbReference>
<dbReference type="SUPFAM" id="SSF55729">
    <property type="entry name" value="Acyl-CoA N-acyltransferases (Nat)"/>
    <property type="match status" value="1"/>
</dbReference>
<evidence type="ECO:0000313" key="4">
    <source>
        <dbReference type="EMBL" id="MBJ7608424.1"/>
    </source>
</evidence>
<organism evidence="4 5">
    <name type="scientific">Candidatus Amunia macphersoniae</name>
    <dbReference type="NCBI Taxonomy" id="3127014"/>
    <lineage>
        <taxon>Bacteria</taxon>
        <taxon>Bacillati</taxon>
        <taxon>Candidatus Dormiibacterota</taxon>
        <taxon>Candidatus Dormibacteria</taxon>
        <taxon>Candidatus Aeolococcales</taxon>
        <taxon>Candidatus Aeolococcaceae</taxon>
        <taxon>Candidatus Amunia</taxon>
    </lineage>
</organism>
<accession>A0A934NIS8</accession>
<feature type="domain" description="N-acetyltransferase" evidence="3">
    <location>
        <begin position="8"/>
        <end position="152"/>
    </location>
</feature>
<dbReference type="CDD" id="cd04301">
    <property type="entry name" value="NAT_SF"/>
    <property type="match status" value="1"/>
</dbReference>
<dbReference type="Proteomes" id="UP000614410">
    <property type="component" value="Unassembled WGS sequence"/>
</dbReference>
<gene>
    <name evidence="4" type="ORF">JF887_03195</name>
</gene>
<evidence type="ECO:0000259" key="3">
    <source>
        <dbReference type="PROSITE" id="PS51186"/>
    </source>
</evidence>
<keyword evidence="2" id="KW-0012">Acyltransferase</keyword>
<dbReference type="InterPro" id="IPR000182">
    <property type="entry name" value="GNAT_dom"/>
</dbReference>
<dbReference type="PROSITE" id="PS51186">
    <property type="entry name" value="GNAT"/>
    <property type="match status" value="1"/>
</dbReference>
<dbReference type="Pfam" id="PF00583">
    <property type="entry name" value="Acetyltransf_1"/>
    <property type="match status" value="1"/>
</dbReference>
<keyword evidence="1" id="KW-0808">Transferase</keyword>
<protein>
    <submittedName>
        <fullName evidence="4">GNAT family N-acetyltransferase</fullName>
    </submittedName>
</protein>
<dbReference type="AlphaFoldDB" id="A0A934NIS8"/>
<dbReference type="EMBL" id="JAEKNN010000012">
    <property type="protein sequence ID" value="MBJ7608424.1"/>
    <property type="molecule type" value="Genomic_DNA"/>
</dbReference>